<gene>
    <name evidence="1" type="ORF">B296_00046150</name>
</gene>
<proteinExistence type="predicted"/>
<dbReference type="AlphaFoldDB" id="A0A426YN17"/>
<protein>
    <submittedName>
        <fullName evidence="1">Uncharacterized protein</fullName>
    </submittedName>
</protein>
<evidence type="ECO:0000313" key="2">
    <source>
        <dbReference type="Proteomes" id="UP000287651"/>
    </source>
</evidence>
<dbReference type="Proteomes" id="UP000287651">
    <property type="component" value="Unassembled WGS sequence"/>
</dbReference>
<reference evidence="1 2" key="1">
    <citation type="journal article" date="2014" name="Agronomy (Basel)">
        <title>A Draft Genome Sequence for Ensete ventricosum, the Drought-Tolerant Tree Against Hunger.</title>
        <authorList>
            <person name="Harrison J."/>
            <person name="Moore K.A."/>
            <person name="Paszkiewicz K."/>
            <person name="Jones T."/>
            <person name="Grant M."/>
            <person name="Ambacheew D."/>
            <person name="Muzemil S."/>
            <person name="Studholme D.J."/>
        </authorList>
    </citation>
    <scope>NUCLEOTIDE SEQUENCE [LARGE SCALE GENOMIC DNA]</scope>
</reference>
<accession>A0A426YN17</accession>
<name>A0A426YN17_ENSVE</name>
<comment type="caution">
    <text evidence="1">The sequence shown here is derived from an EMBL/GenBank/DDBJ whole genome shotgun (WGS) entry which is preliminary data.</text>
</comment>
<dbReference type="AntiFam" id="ANF00182">
    <property type="entry name" value="Shadow ORF (opposite rplL)"/>
</dbReference>
<evidence type="ECO:0000313" key="1">
    <source>
        <dbReference type="EMBL" id="RRT53119.1"/>
    </source>
</evidence>
<organism evidence="1 2">
    <name type="scientific">Ensete ventricosum</name>
    <name type="common">Abyssinian banana</name>
    <name type="synonym">Musa ensete</name>
    <dbReference type="NCBI Taxonomy" id="4639"/>
    <lineage>
        <taxon>Eukaryota</taxon>
        <taxon>Viridiplantae</taxon>
        <taxon>Streptophyta</taxon>
        <taxon>Embryophyta</taxon>
        <taxon>Tracheophyta</taxon>
        <taxon>Spermatophyta</taxon>
        <taxon>Magnoliopsida</taxon>
        <taxon>Liliopsida</taxon>
        <taxon>Zingiberales</taxon>
        <taxon>Musaceae</taxon>
        <taxon>Ensete</taxon>
    </lineage>
</organism>
<dbReference type="EMBL" id="AMZH03011301">
    <property type="protein sequence ID" value="RRT53119.1"/>
    <property type="molecule type" value="Genomic_DNA"/>
</dbReference>
<sequence>MLVGKIRLEVKHICANLAIELFASSVSRRRSHDGDLRPDFLELLLGLVLRHDLLELLRQAPSVNSLAVLSARLVSARITLMVAILALLGTSSMTTSNSVFSSTAARAHAAASAAGATATAETPRRPWRWSTRLFEGAEEETRISLFPAA</sequence>